<comment type="similarity">
    <text evidence="1">Belongs to the peptidase C1 family.</text>
</comment>
<keyword evidence="4" id="KW-1185">Reference proteome</keyword>
<sequence length="96" mass="10562">MRLLKNPKSERYAFKAGEKLSESVDWRQKGVVAPGKDQGQCRSCWAFSTVSAVEGINQIVTGKLISLSEQELVDCDKSYNQGCNSGFMNSLKITVA</sequence>
<dbReference type="InterPro" id="IPR013128">
    <property type="entry name" value="Peptidase_C1A"/>
</dbReference>
<reference evidence="3 4" key="1">
    <citation type="submission" date="2024-02" db="EMBL/GenBank/DDBJ databases">
        <title>de novo genome assembly of Solanum bulbocastanum strain 11H21.</title>
        <authorList>
            <person name="Hosaka A.J."/>
        </authorList>
    </citation>
    <scope>NUCLEOTIDE SEQUENCE [LARGE SCALE GENOMIC DNA]</scope>
    <source>
        <tissue evidence="3">Young leaves</tissue>
    </source>
</reference>
<name>A0AAN8Y500_SOLBU</name>
<evidence type="ECO:0000259" key="2">
    <source>
        <dbReference type="SMART" id="SM00645"/>
    </source>
</evidence>
<protein>
    <recommendedName>
        <fullName evidence="2">Peptidase C1A papain C-terminal domain-containing protein</fullName>
    </recommendedName>
</protein>
<dbReference type="AlphaFoldDB" id="A0AAN8Y500"/>
<dbReference type="SUPFAM" id="SSF54001">
    <property type="entry name" value="Cysteine proteinases"/>
    <property type="match status" value="1"/>
</dbReference>
<proteinExistence type="inferred from homology"/>
<organism evidence="3 4">
    <name type="scientific">Solanum bulbocastanum</name>
    <name type="common">Wild potato</name>
    <dbReference type="NCBI Taxonomy" id="147425"/>
    <lineage>
        <taxon>Eukaryota</taxon>
        <taxon>Viridiplantae</taxon>
        <taxon>Streptophyta</taxon>
        <taxon>Embryophyta</taxon>
        <taxon>Tracheophyta</taxon>
        <taxon>Spermatophyta</taxon>
        <taxon>Magnoliopsida</taxon>
        <taxon>eudicotyledons</taxon>
        <taxon>Gunneridae</taxon>
        <taxon>Pentapetalae</taxon>
        <taxon>asterids</taxon>
        <taxon>lamiids</taxon>
        <taxon>Solanales</taxon>
        <taxon>Solanaceae</taxon>
        <taxon>Solanoideae</taxon>
        <taxon>Solaneae</taxon>
        <taxon>Solanum</taxon>
    </lineage>
</organism>
<dbReference type="EMBL" id="JBANQN010000009">
    <property type="protein sequence ID" value="KAK6779337.1"/>
    <property type="molecule type" value="Genomic_DNA"/>
</dbReference>
<evidence type="ECO:0000313" key="4">
    <source>
        <dbReference type="Proteomes" id="UP001371456"/>
    </source>
</evidence>
<evidence type="ECO:0000256" key="1">
    <source>
        <dbReference type="ARBA" id="ARBA00008455"/>
    </source>
</evidence>
<evidence type="ECO:0000313" key="3">
    <source>
        <dbReference type="EMBL" id="KAK6779337.1"/>
    </source>
</evidence>
<dbReference type="GO" id="GO:0008234">
    <property type="term" value="F:cysteine-type peptidase activity"/>
    <property type="evidence" value="ECO:0007669"/>
    <property type="project" value="InterPro"/>
</dbReference>
<dbReference type="InterPro" id="IPR038765">
    <property type="entry name" value="Papain-like_cys_pep_sf"/>
</dbReference>
<gene>
    <name evidence="3" type="ORF">RDI58_021521</name>
</gene>
<dbReference type="PANTHER" id="PTHR12411">
    <property type="entry name" value="CYSTEINE PROTEASE FAMILY C1-RELATED"/>
    <property type="match status" value="1"/>
</dbReference>
<dbReference type="Pfam" id="PF00112">
    <property type="entry name" value="Peptidase_C1"/>
    <property type="match status" value="1"/>
</dbReference>
<dbReference type="InterPro" id="IPR000668">
    <property type="entry name" value="Peptidase_C1A_C"/>
</dbReference>
<dbReference type="Gene3D" id="3.90.70.10">
    <property type="entry name" value="Cysteine proteinases"/>
    <property type="match status" value="1"/>
</dbReference>
<feature type="domain" description="Peptidase C1A papain C-terminal" evidence="2">
    <location>
        <begin position="20"/>
        <end position="96"/>
    </location>
</feature>
<dbReference type="Proteomes" id="UP001371456">
    <property type="component" value="Unassembled WGS sequence"/>
</dbReference>
<comment type="caution">
    <text evidence="3">The sequence shown here is derived from an EMBL/GenBank/DDBJ whole genome shotgun (WGS) entry which is preliminary data.</text>
</comment>
<dbReference type="SMART" id="SM00645">
    <property type="entry name" value="Pept_C1"/>
    <property type="match status" value="1"/>
</dbReference>
<accession>A0AAN8Y500</accession>
<dbReference type="GO" id="GO:0006508">
    <property type="term" value="P:proteolysis"/>
    <property type="evidence" value="ECO:0007669"/>
    <property type="project" value="InterPro"/>
</dbReference>